<keyword evidence="4" id="KW-1185">Reference proteome</keyword>
<proteinExistence type="predicted"/>
<feature type="transmembrane region" description="Helical" evidence="1">
    <location>
        <begin position="263"/>
        <end position="282"/>
    </location>
</feature>
<dbReference type="Pfam" id="PF04235">
    <property type="entry name" value="DUF418"/>
    <property type="match status" value="1"/>
</dbReference>
<feature type="transmembrane region" description="Helical" evidence="1">
    <location>
        <begin position="73"/>
        <end position="96"/>
    </location>
</feature>
<keyword evidence="1" id="KW-0812">Transmembrane</keyword>
<reference evidence="3 4" key="1">
    <citation type="submission" date="2021-12" db="EMBL/GenBank/DDBJ databases">
        <title>Genome sequencing of bacteria with rrn-lacking chromosome and rrn-plasmid.</title>
        <authorList>
            <person name="Anda M."/>
            <person name="Iwasaki W."/>
        </authorList>
    </citation>
    <scope>NUCLEOTIDE SEQUENCE [LARGE SCALE GENOMIC DNA]</scope>
    <source>
        <strain evidence="3 4">NBRC 15940</strain>
    </source>
</reference>
<feature type="transmembrane region" description="Helical" evidence="1">
    <location>
        <begin position="34"/>
        <end position="53"/>
    </location>
</feature>
<feature type="transmembrane region" description="Helical" evidence="1">
    <location>
        <begin position="302"/>
        <end position="322"/>
    </location>
</feature>
<dbReference type="EMBL" id="BQKE01000001">
    <property type="protein sequence ID" value="GJM60093.1"/>
    <property type="molecule type" value="Genomic_DNA"/>
</dbReference>
<dbReference type="PANTHER" id="PTHR30590">
    <property type="entry name" value="INNER MEMBRANE PROTEIN"/>
    <property type="match status" value="1"/>
</dbReference>
<sequence length="430" mass="49528">MHKCKRNQQKPIMKNINPTSANQRVAVIDALRGFAILGILFANILSWSGYKFIPSSTYDSLRWHELDSYLSTFLSVFIDTKFYTIFSLLFGVGFYFQFRKYKEDQGPFIKTYKRRLWFLFLFGFIHMIFWSGDILMLYALMGFVFIQFRNLSSDNILKYSLILLMSSLVVDVVLLYVAPGWGVPETHLAKKTYIDMSPEAVTAAFQSGSWVETLKMNWHNVLWRWFDFIPSGRPMKVLGLFLLGFFLAEQNFFTTSALKMKNFWKFFIPGLALTLIGKYAIGGSMGEVPSQWSDIAYKAVEVPGQVLLSLSYVCMISIIFESKFGQAALQGLTDVGRMSFTNYLSHTIFGIIFFYGVGFGYFGAFSLTEIWVIAVIFYVAQIAFSKIWQRTFAFGPLEWIWRCLTYKNMFPIRRKTIAAQKAMRAAQKAA</sequence>
<keyword evidence="1" id="KW-0472">Membrane</keyword>
<feature type="transmembrane region" description="Helical" evidence="1">
    <location>
        <begin position="343"/>
        <end position="364"/>
    </location>
</feature>
<organism evidence="3 4">
    <name type="scientific">Persicobacter diffluens</name>
    <dbReference type="NCBI Taxonomy" id="981"/>
    <lineage>
        <taxon>Bacteria</taxon>
        <taxon>Pseudomonadati</taxon>
        <taxon>Bacteroidota</taxon>
        <taxon>Cytophagia</taxon>
        <taxon>Cytophagales</taxon>
        <taxon>Persicobacteraceae</taxon>
        <taxon>Persicobacter</taxon>
    </lineage>
</organism>
<dbReference type="Proteomes" id="UP001310022">
    <property type="component" value="Unassembled WGS sequence"/>
</dbReference>
<keyword evidence="1" id="KW-1133">Transmembrane helix</keyword>
<dbReference type="PANTHER" id="PTHR30590:SF2">
    <property type="entry name" value="INNER MEMBRANE PROTEIN"/>
    <property type="match status" value="1"/>
</dbReference>
<dbReference type="InterPro" id="IPR052529">
    <property type="entry name" value="Bact_Transport_Assoc"/>
</dbReference>
<evidence type="ECO:0000313" key="4">
    <source>
        <dbReference type="Proteomes" id="UP001310022"/>
    </source>
</evidence>
<protein>
    <submittedName>
        <fullName evidence="3">Membrane protein</fullName>
    </submittedName>
</protein>
<evidence type="ECO:0000313" key="3">
    <source>
        <dbReference type="EMBL" id="GJM60093.1"/>
    </source>
</evidence>
<name>A0AAN4VW97_9BACT</name>
<feature type="transmembrane region" description="Helical" evidence="1">
    <location>
        <begin position="161"/>
        <end position="183"/>
    </location>
</feature>
<dbReference type="InterPro" id="IPR007349">
    <property type="entry name" value="DUF418"/>
</dbReference>
<feature type="domain" description="DUF418" evidence="2">
    <location>
        <begin position="248"/>
        <end position="407"/>
    </location>
</feature>
<evidence type="ECO:0000256" key="1">
    <source>
        <dbReference type="SAM" id="Phobius"/>
    </source>
</evidence>
<feature type="transmembrane region" description="Helical" evidence="1">
    <location>
        <begin position="116"/>
        <end position="141"/>
    </location>
</feature>
<accession>A0AAN4VW97</accession>
<gene>
    <name evidence="3" type="ORF">PEDI_06450</name>
</gene>
<comment type="caution">
    <text evidence="3">The sequence shown here is derived from an EMBL/GenBank/DDBJ whole genome shotgun (WGS) entry which is preliminary data.</text>
</comment>
<dbReference type="AlphaFoldDB" id="A0AAN4VW97"/>
<feature type="transmembrane region" description="Helical" evidence="1">
    <location>
        <begin position="370"/>
        <end position="388"/>
    </location>
</feature>
<evidence type="ECO:0000259" key="2">
    <source>
        <dbReference type="Pfam" id="PF04235"/>
    </source>
</evidence>